<dbReference type="GO" id="GO:0003723">
    <property type="term" value="F:RNA binding"/>
    <property type="evidence" value="ECO:0007669"/>
    <property type="project" value="UniProtKB-UniRule"/>
</dbReference>
<accession>A0A2Z7D7B9</accession>
<dbReference type="EMBL" id="KQ988511">
    <property type="protein sequence ID" value="KZV55530.1"/>
    <property type="molecule type" value="Genomic_DNA"/>
</dbReference>
<feature type="region of interest" description="Disordered" evidence="2">
    <location>
        <begin position="455"/>
        <end position="477"/>
    </location>
</feature>
<name>A0A2Z7D7B9_9LAMI</name>
<dbReference type="SUPFAM" id="SSF54928">
    <property type="entry name" value="RNA-binding domain, RBD"/>
    <property type="match status" value="1"/>
</dbReference>
<evidence type="ECO:0000256" key="1">
    <source>
        <dbReference type="PROSITE-ProRule" id="PRU00176"/>
    </source>
</evidence>
<evidence type="ECO:0000313" key="4">
    <source>
        <dbReference type="EMBL" id="KZV55530.1"/>
    </source>
</evidence>
<dbReference type="InterPro" id="IPR058942">
    <property type="entry name" value="AT3G52170-like"/>
</dbReference>
<evidence type="ECO:0000313" key="5">
    <source>
        <dbReference type="Proteomes" id="UP000250235"/>
    </source>
</evidence>
<evidence type="ECO:0000259" key="3">
    <source>
        <dbReference type="PROSITE" id="PS50102"/>
    </source>
</evidence>
<dbReference type="OrthoDB" id="1938644at2759"/>
<dbReference type="Proteomes" id="UP000250235">
    <property type="component" value="Unassembled WGS sequence"/>
</dbReference>
<feature type="compositionally biased region" description="Polar residues" evidence="2">
    <location>
        <begin position="456"/>
        <end position="477"/>
    </location>
</feature>
<dbReference type="InterPro" id="IPR035979">
    <property type="entry name" value="RBD_domain_sf"/>
</dbReference>
<dbReference type="SMART" id="SM00360">
    <property type="entry name" value="RRM"/>
    <property type="match status" value="1"/>
</dbReference>
<dbReference type="PANTHER" id="PTHR34568:SF5">
    <property type="entry name" value="RNA-BINDING (RRM_RBD_RNP MOTIFS) FAMILY PROTEIN"/>
    <property type="match status" value="1"/>
</dbReference>
<keyword evidence="5" id="KW-1185">Reference proteome</keyword>
<keyword evidence="1" id="KW-0694">RNA-binding</keyword>
<sequence length="913" mass="101765">MALSRLLQPNSKLPICVKRFSTTKAVFCSYSGIGRTHQLKNDVAVEENRDMTVEPLVNDSAQTKPDMLSKVSSSWEKKGAPRYMGVVHILKDKMLGHDRPQNYYAIDESIPADCTALVVIPSSDASVHGTIELEDSKVNVDHGKSCMADKIYDKEVNGTASEVNQMRSCPQAAKTEDNDAFKTKRMLMSPGVSSLSSGDFCEKATQSNDSELVAEEAEFLKDDDVSSSTFSDLEGDLVSNPENSSSLQAPAISLKSTECVNIEKKETIIGDISVNIGSERGRFSAISDGSKKTASLVDLFRQKNQYQRSPEGNIAQADPEEALSDLIIKFERKRVSQLKHSSPADYLLSVAKTSDSEDDHFKEISHIECENNPQGDKSLRFEWDQTTAPSNGSKSIFVLKDANMKSVDDQIVDENFKPRSLTFTQSQHSNEPNEVDTEKLSEIKELIDFIKLQDGVPSTSANDNRDTSCITENPSNSNSQGFIYNDWLTASTTENSSPENQKKSDAHFQSFGGTGLKASFVNPTMKINEEKLRNGLLSESSNSKLQNLVDGESSNSSDCTTVRSRIEDEERVDLDFGSLGWTELKAGMEIPNPTKNIDRGNVENTFLSSKEANDNRVVVRFLPKVTTEEHILETFERYGAISKIEIIDVEGHVFKTAHIHFETRKGLQRALKESYVLVRNKVVTVESATRTKKVTVSVPNLICDPEVPTLLIKNPTRTVKIHHLTRDIRLHHIERALSFCESNVSGYFLGSTNSVGFIEFETEVGKERALVKHSIDVLGQQLNVLRIDAPRTTAVRVSSGAIRFKNIISICSSFGKVRNLVARCPGIVDVHYRLAEWPNMWNILNRLNSLEIEGMRLRAEPATNYPPDVLIALWHQPNERTYLKNTALALLEKLGKNMRGTTELDFLEQLFMD</sequence>
<dbReference type="Gene3D" id="3.30.70.330">
    <property type="match status" value="1"/>
</dbReference>
<feature type="domain" description="RRM" evidence="3">
    <location>
        <begin position="615"/>
        <end position="690"/>
    </location>
</feature>
<gene>
    <name evidence="4" type="ORF">F511_09641</name>
</gene>
<protein>
    <submittedName>
        <fullName evidence="4">Dentin sialophosphoprotein-like</fullName>
    </submittedName>
</protein>
<dbReference type="InterPro" id="IPR000504">
    <property type="entry name" value="RRM_dom"/>
</dbReference>
<organism evidence="4 5">
    <name type="scientific">Dorcoceras hygrometricum</name>
    <dbReference type="NCBI Taxonomy" id="472368"/>
    <lineage>
        <taxon>Eukaryota</taxon>
        <taxon>Viridiplantae</taxon>
        <taxon>Streptophyta</taxon>
        <taxon>Embryophyta</taxon>
        <taxon>Tracheophyta</taxon>
        <taxon>Spermatophyta</taxon>
        <taxon>Magnoliopsida</taxon>
        <taxon>eudicotyledons</taxon>
        <taxon>Gunneridae</taxon>
        <taxon>Pentapetalae</taxon>
        <taxon>asterids</taxon>
        <taxon>lamiids</taxon>
        <taxon>Lamiales</taxon>
        <taxon>Gesneriaceae</taxon>
        <taxon>Didymocarpoideae</taxon>
        <taxon>Trichosporeae</taxon>
        <taxon>Loxocarpinae</taxon>
        <taxon>Dorcoceras</taxon>
    </lineage>
</organism>
<dbReference type="CDD" id="cd00590">
    <property type="entry name" value="RRM_SF"/>
    <property type="match status" value="1"/>
</dbReference>
<evidence type="ECO:0000256" key="2">
    <source>
        <dbReference type="SAM" id="MobiDB-lite"/>
    </source>
</evidence>
<dbReference type="Pfam" id="PF00076">
    <property type="entry name" value="RRM_1"/>
    <property type="match status" value="1"/>
</dbReference>
<dbReference type="PANTHER" id="PTHR34568">
    <property type="entry name" value="RRM DOMAIN-CONTAINING PROTEIN"/>
    <property type="match status" value="1"/>
</dbReference>
<proteinExistence type="predicted"/>
<reference evidence="4 5" key="1">
    <citation type="journal article" date="2015" name="Proc. Natl. Acad. Sci. U.S.A.">
        <title>The resurrection genome of Boea hygrometrica: A blueprint for survival of dehydration.</title>
        <authorList>
            <person name="Xiao L."/>
            <person name="Yang G."/>
            <person name="Zhang L."/>
            <person name="Yang X."/>
            <person name="Zhao S."/>
            <person name="Ji Z."/>
            <person name="Zhou Q."/>
            <person name="Hu M."/>
            <person name="Wang Y."/>
            <person name="Chen M."/>
            <person name="Xu Y."/>
            <person name="Jin H."/>
            <person name="Xiao X."/>
            <person name="Hu G."/>
            <person name="Bao F."/>
            <person name="Hu Y."/>
            <person name="Wan P."/>
            <person name="Li L."/>
            <person name="Deng X."/>
            <person name="Kuang T."/>
            <person name="Xiang C."/>
            <person name="Zhu J.K."/>
            <person name="Oliver M.J."/>
            <person name="He Y."/>
        </authorList>
    </citation>
    <scope>NUCLEOTIDE SEQUENCE [LARGE SCALE GENOMIC DNA]</scope>
    <source>
        <strain evidence="5">cv. XS01</strain>
    </source>
</reference>
<dbReference type="AlphaFoldDB" id="A0A2Z7D7B9"/>
<dbReference type="PROSITE" id="PS50102">
    <property type="entry name" value="RRM"/>
    <property type="match status" value="1"/>
</dbReference>
<dbReference type="InterPro" id="IPR012677">
    <property type="entry name" value="Nucleotide-bd_a/b_plait_sf"/>
</dbReference>